<evidence type="ECO:0000313" key="12">
    <source>
        <dbReference type="EMBL" id="UOQ45304.1"/>
    </source>
</evidence>
<keyword evidence="3" id="KW-0328">Glycosyltransferase</keyword>
<evidence type="ECO:0000256" key="9">
    <source>
        <dbReference type="ARBA" id="ARBA00044770"/>
    </source>
</evidence>
<evidence type="ECO:0000313" key="13">
    <source>
        <dbReference type="Proteomes" id="UP000831787"/>
    </source>
</evidence>
<dbReference type="Proteomes" id="UP000831787">
    <property type="component" value="Chromosome"/>
</dbReference>
<reference evidence="12 13" key="1">
    <citation type="submission" date="2022-04" db="EMBL/GenBank/DDBJ databases">
        <title>Halobacillus sp. isolated from saltern.</title>
        <authorList>
            <person name="Won M."/>
            <person name="Lee C.-M."/>
            <person name="Woen H.-Y."/>
            <person name="Kwon S.-W."/>
        </authorList>
    </citation>
    <scope>NUCLEOTIDE SEQUENCE [LARGE SCALE GENOMIC DNA]</scope>
    <source>
        <strain evidence="12 13">SSBR10-3</strain>
    </source>
</reference>
<keyword evidence="13" id="KW-1185">Reference proteome</keyword>
<dbReference type="RefSeq" id="WP_244711923.1">
    <property type="nucleotide sequence ID" value="NZ_CP095073.1"/>
</dbReference>
<evidence type="ECO:0000256" key="1">
    <source>
        <dbReference type="ARBA" id="ARBA00004370"/>
    </source>
</evidence>
<dbReference type="PANTHER" id="PTHR32282:SF11">
    <property type="entry name" value="PENICILLIN-BINDING PROTEIN 1B"/>
    <property type="match status" value="1"/>
</dbReference>
<name>A0ABY4EMA4_9BACI</name>
<dbReference type="InterPro" id="IPR001460">
    <property type="entry name" value="PCN-bd_Tpept"/>
</dbReference>
<keyword evidence="8" id="KW-0961">Cell wall biogenesis/degradation</keyword>
<evidence type="ECO:0000256" key="5">
    <source>
        <dbReference type="ARBA" id="ARBA00022960"/>
    </source>
</evidence>
<dbReference type="EMBL" id="CP095073">
    <property type="protein sequence ID" value="UOQ45304.1"/>
    <property type="molecule type" value="Genomic_DNA"/>
</dbReference>
<dbReference type="EC" id="2.4.99.28" evidence="9"/>
<dbReference type="InterPro" id="IPR012338">
    <property type="entry name" value="Beta-lactam/transpept-like"/>
</dbReference>
<feature type="domain" description="Penicillin-binding protein transpeptidase" evidence="11">
    <location>
        <begin position="3"/>
        <end position="212"/>
    </location>
</feature>
<organism evidence="12 13">
    <name type="scientific">Halobacillus salinarum</name>
    <dbReference type="NCBI Taxonomy" id="2932257"/>
    <lineage>
        <taxon>Bacteria</taxon>
        <taxon>Bacillati</taxon>
        <taxon>Bacillota</taxon>
        <taxon>Bacilli</taxon>
        <taxon>Bacillales</taxon>
        <taxon>Bacillaceae</taxon>
        <taxon>Halobacillus</taxon>
    </lineage>
</organism>
<evidence type="ECO:0000259" key="11">
    <source>
        <dbReference type="Pfam" id="PF00905"/>
    </source>
</evidence>
<protein>
    <recommendedName>
        <fullName evidence="9">peptidoglycan glycosyltransferase</fullName>
        <ecNumber evidence="9">2.4.99.28</ecNumber>
    </recommendedName>
</protein>
<keyword evidence="7" id="KW-0472">Membrane</keyword>
<evidence type="ECO:0000256" key="7">
    <source>
        <dbReference type="ARBA" id="ARBA00023136"/>
    </source>
</evidence>
<evidence type="ECO:0000256" key="3">
    <source>
        <dbReference type="ARBA" id="ARBA00022676"/>
    </source>
</evidence>
<evidence type="ECO:0000256" key="2">
    <source>
        <dbReference type="ARBA" id="ARBA00022475"/>
    </source>
</evidence>
<evidence type="ECO:0000256" key="6">
    <source>
        <dbReference type="ARBA" id="ARBA00022984"/>
    </source>
</evidence>
<comment type="subcellular location">
    <subcellularLocation>
        <location evidence="1">Membrane</location>
    </subcellularLocation>
</comment>
<evidence type="ECO:0000256" key="4">
    <source>
        <dbReference type="ARBA" id="ARBA00022679"/>
    </source>
</evidence>
<sequence>MVGSTIKPFLYYAALDKGFSPVTMQVSKPTTFDLKDGKVYAPTNYNNYYADKAITMAQALALSDNIYAVKTNLKIGPENLVKTLHTFGVSGKLPSVPSLALGTASISLYDMVSAYGRMVAGTESIHAHTVDKITDRHDNVLYEFKPVYKEDDKIDPDRAFEVTHMMTGMFDSSLDGYMSVTGSTIANRLTRMYGGKSGTTDYDSWMIGFSPQYVTGVWTGFDDGSKPLTKTADHQIPKEVWADTMEDIHKPLPNAAFTPTPGVKGVYIDPETGKLSGPNCPKERLVYLEKKDIPKETCGGNESKLKEEIEKQFKHDPWFKGIVDWFF</sequence>
<comment type="catalytic activity">
    <reaction evidence="10">
        <text>[GlcNAc-(1-&gt;4)-Mur2Ac(oyl-L-Ala-gamma-D-Glu-L-Lys-D-Ala-D-Ala)](n)-di-trans,octa-cis-undecaprenyl diphosphate + beta-D-GlcNAc-(1-&gt;4)-Mur2Ac(oyl-L-Ala-gamma-D-Glu-L-Lys-D-Ala-D-Ala)-di-trans,octa-cis-undecaprenyl diphosphate = [GlcNAc-(1-&gt;4)-Mur2Ac(oyl-L-Ala-gamma-D-Glu-L-Lys-D-Ala-D-Ala)](n+1)-di-trans,octa-cis-undecaprenyl diphosphate + di-trans,octa-cis-undecaprenyl diphosphate + H(+)</text>
        <dbReference type="Rhea" id="RHEA:23708"/>
        <dbReference type="Rhea" id="RHEA-COMP:9602"/>
        <dbReference type="Rhea" id="RHEA-COMP:9603"/>
        <dbReference type="ChEBI" id="CHEBI:15378"/>
        <dbReference type="ChEBI" id="CHEBI:58405"/>
        <dbReference type="ChEBI" id="CHEBI:60033"/>
        <dbReference type="ChEBI" id="CHEBI:78435"/>
        <dbReference type="EC" id="2.4.99.28"/>
    </reaction>
</comment>
<dbReference type="InterPro" id="IPR050396">
    <property type="entry name" value="Glycosyltr_51/Transpeptidase"/>
</dbReference>
<keyword evidence="4" id="KW-0808">Transferase</keyword>
<keyword evidence="6" id="KW-0573">Peptidoglycan synthesis</keyword>
<keyword evidence="2" id="KW-1003">Cell membrane</keyword>
<dbReference type="PANTHER" id="PTHR32282">
    <property type="entry name" value="BINDING PROTEIN TRANSPEPTIDASE, PUTATIVE-RELATED"/>
    <property type="match status" value="1"/>
</dbReference>
<dbReference type="SUPFAM" id="SSF56601">
    <property type="entry name" value="beta-lactamase/transpeptidase-like"/>
    <property type="match status" value="1"/>
</dbReference>
<dbReference type="Gene3D" id="3.40.710.10">
    <property type="entry name" value="DD-peptidase/beta-lactamase superfamily"/>
    <property type="match status" value="1"/>
</dbReference>
<evidence type="ECO:0000256" key="8">
    <source>
        <dbReference type="ARBA" id="ARBA00023316"/>
    </source>
</evidence>
<keyword evidence="5" id="KW-0133">Cell shape</keyword>
<dbReference type="Pfam" id="PF00905">
    <property type="entry name" value="Transpeptidase"/>
    <property type="match status" value="1"/>
</dbReference>
<evidence type="ECO:0000256" key="10">
    <source>
        <dbReference type="ARBA" id="ARBA00049902"/>
    </source>
</evidence>
<accession>A0ABY4EMA4</accession>
<proteinExistence type="predicted"/>
<gene>
    <name evidence="12" type="ORF">MUN89_04970</name>
</gene>